<gene>
    <name evidence="1" type="ORF">D3871_12595</name>
</gene>
<name>A0A3A3FT90_9BURK</name>
<comment type="caution">
    <text evidence="1">The sequence shown here is derived from an EMBL/GenBank/DDBJ whole genome shotgun (WGS) entry which is preliminary data.</text>
</comment>
<evidence type="ECO:0000313" key="2">
    <source>
        <dbReference type="Proteomes" id="UP000265955"/>
    </source>
</evidence>
<sequence>MKIAENLARRPSADQQFRLRTQVLGQPADCARNDSAHAPLLCVVNVFDVASGDLFSLPGKAE</sequence>
<protein>
    <submittedName>
        <fullName evidence="1">Uncharacterized protein</fullName>
    </submittedName>
</protein>
<dbReference type="Proteomes" id="UP000265955">
    <property type="component" value="Unassembled WGS sequence"/>
</dbReference>
<evidence type="ECO:0000313" key="1">
    <source>
        <dbReference type="EMBL" id="RJF99266.1"/>
    </source>
</evidence>
<dbReference type="AlphaFoldDB" id="A0A3A3FT90"/>
<accession>A0A3A3FT90</accession>
<keyword evidence="2" id="KW-1185">Reference proteome</keyword>
<reference evidence="2" key="1">
    <citation type="submission" date="2018-09" db="EMBL/GenBank/DDBJ databases">
        <authorList>
            <person name="Zhu H."/>
        </authorList>
    </citation>
    <scope>NUCLEOTIDE SEQUENCE [LARGE SCALE GENOMIC DNA]</scope>
    <source>
        <strain evidence="2">K1R23-30</strain>
    </source>
</reference>
<dbReference type="EMBL" id="QYUO01000001">
    <property type="protein sequence ID" value="RJF99266.1"/>
    <property type="molecule type" value="Genomic_DNA"/>
</dbReference>
<dbReference type="RefSeq" id="WP_119769207.1">
    <property type="nucleotide sequence ID" value="NZ_QYUO01000001.1"/>
</dbReference>
<proteinExistence type="predicted"/>
<dbReference type="OrthoDB" id="572089at2"/>
<organism evidence="1 2">
    <name type="scientific">Noviherbaspirillum saxi</name>
    <dbReference type="NCBI Taxonomy" id="2320863"/>
    <lineage>
        <taxon>Bacteria</taxon>
        <taxon>Pseudomonadati</taxon>
        <taxon>Pseudomonadota</taxon>
        <taxon>Betaproteobacteria</taxon>
        <taxon>Burkholderiales</taxon>
        <taxon>Oxalobacteraceae</taxon>
        <taxon>Noviherbaspirillum</taxon>
    </lineage>
</organism>